<evidence type="ECO:0000256" key="6">
    <source>
        <dbReference type="ARBA" id="ARBA00023002"/>
    </source>
</evidence>
<accession>A0A7C6Z5N5</accession>
<dbReference type="PANTHER" id="PTHR43742:SF3">
    <property type="entry name" value="DIMETHYL SULFOXIDE REDUCTASE DMSA"/>
    <property type="match status" value="1"/>
</dbReference>
<protein>
    <submittedName>
        <fullName evidence="10">Molybdopterin-dependent oxidoreductase</fullName>
    </submittedName>
</protein>
<proteinExistence type="inferred from homology"/>
<dbReference type="PROSITE" id="PS00932">
    <property type="entry name" value="MOLYBDOPTERIN_PROK_3"/>
    <property type="match status" value="1"/>
</dbReference>
<dbReference type="Gene3D" id="3.40.228.10">
    <property type="entry name" value="Dimethylsulfoxide Reductase, domain 2"/>
    <property type="match status" value="1"/>
</dbReference>
<comment type="similarity">
    <text evidence="2">Belongs to the prokaryotic molybdopterin-containing oxidoreductase family.</text>
</comment>
<comment type="caution">
    <text evidence="10">The sequence shown here is derived from an EMBL/GenBank/DDBJ whole genome shotgun (WGS) entry which is preliminary data.</text>
</comment>
<evidence type="ECO:0000256" key="1">
    <source>
        <dbReference type="ARBA" id="ARBA00001942"/>
    </source>
</evidence>
<feature type="chain" id="PRO_5039642900" evidence="7">
    <location>
        <begin position="33"/>
        <end position="884"/>
    </location>
</feature>
<comment type="cofactor">
    <cofactor evidence="1">
        <name>Mo-bis(molybdopterin guanine dinucleotide)</name>
        <dbReference type="ChEBI" id="CHEBI:60539"/>
    </cofactor>
</comment>
<evidence type="ECO:0000256" key="3">
    <source>
        <dbReference type="ARBA" id="ARBA00022505"/>
    </source>
</evidence>
<keyword evidence="6" id="KW-0560">Oxidoreductase</keyword>
<dbReference type="GO" id="GO:0030151">
    <property type="term" value="F:molybdenum ion binding"/>
    <property type="evidence" value="ECO:0007669"/>
    <property type="project" value="TreeGrafter"/>
</dbReference>
<evidence type="ECO:0000259" key="9">
    <source>
        <dbReference type="Pfam" id="PF01568"/>
    </source>
</evidence>
<sequence>MANLFKKITEKQISRRTFLAATAAGTASLALAGCGTALAPVGANYDAAAINGEGQWIPAACWFNCGYKCYNAALVVDNVVVRQKTDDTAPDSFNNPQLRGCLRGRAQQQQAFGADRLKYPMKRKHWEPLTGGDKSLRGKDEWVRISWEEALDYVAAELKNAKEKYGNSSILMPNWGSNACDFYNSISAFGGYTNVDDTSSVGTYKYGGGVIGIHNGGYGDANDRLDLLKSETIVLYGCNPAWASAGLPSYNLMHAKEAGAKFIYVGPSYNETANLTDAKWIRVRPGSDTAFLLAVAYVMITEDDPLSNPLIDWDFLNRCTVGFDAEHMPADAKLNENFKDYVLGKYDNQPKTPEWASEICGTPVEDIIWYAKEMHKDKKVSILHASAPARCNNADDFPQILMTIAAMGGHYGKPGHSCGSGQYYCSTNGGPNLILLGASGAPVIPNSCKEVITAPELWDAVLTGKYNRTGTTWEDFSSLWDPTYMGMRDIDIHVIIHSWRNTLQTTQGVGKGIEAHRKVDFVVSCAYSLNVSAQYSDIVLPITTQWERHSTYNYLSSYNRDMQFFPSRVVEPLYESKSDQWIGMELGKRLGIDVNQAYPLSEEQQYFNCIAGTTVINKEGTDYETLVTITAEDIAWWEQKYGKVDGKPQQGRIGLRELMEKGIYKVERHEGDNYGGITYEAFVKDPEKNPLASNSGKFEIYCQTKADIINRMGRSTLKPYPTYVQPLNGYEQSFKDWDKKIKGDYPYQVTNPHYLRRAHTGFDYLPWLREAMPNPVFISAVDAAEKGIKDGDTVLLTNPYGKVLRQASVSQRLIPGYIELPHGTWLELDEKTGIDKSGSDNYLCNPETSGQGVSGYNTTLVNMEKYEGTPLTPDYLWPMRVVKL</sequence>
<dbReference type="PROSITE" id="PS51318">
    <property type="entry name" value="TAT"/>
    <property type="match status" value="1"/>
</dbReference>
<dbReference type="GO" id="GO:0016491">
    <property type="term" value="F:oxidoreductase activity"/>
    <property type="evidence" value="ECO:0007669"/>
    <property type="project" value="UniProtKB-KW"/>
</dbReference>
<dbReference type="InterPro" id="IPR006311">
    <property type="entry name" value="TAT_signal"/>
</dbReference>
<evidence type="ECO:0000256" key="5">
    <source>
        <dbReference type="ARBA" id="ARBA00022729"/>
    </source>
</evidence>
<dbReference type="GO" id="GO:0009055">
    <property type="term" value="F:electron transfer activity"/>
    <property type="evidence" value="ECO:0007669"/>
    <property type="project" value="TreeGrafter"/>
</dbReference>
<evidence type="ECO:0000259" key="8">
    <source>
        <dbReference type="Pfam" id="PF00384"/>
    </source>
</evidence>
<dbReference type="GO" id="GO:0043546">
    <property type="term" value="F:molybdopterin cofactor binding"/>
    <property type="evidence" value="ECO:0007669"/>
    <property type="project" value="InterPro"/>
</dbReference>
<dbReference type="Pfam" id="PF00384">
    <property type="entry name" value="Molybdopterin"/>
    <property type="match status" value="1"/>
</dbReference>
<dbReference type="Proteomes" id="UP000553059">
    <property type="component" value="Unassembled WGS sequence"/>
</dbReference>
<keyword evidence="3" id="KW-0500">Molybdenum</keyword>
<gene>
    <name evidence="10" type="ORF">GX523_12965</name>
</gene>
<organism evidence="10 11">
    <name type="scientific">Desulfitobacterium dehalogenans</name>
    <dbReference type="NCBI Taxonomy" id="36854"/>
    <lineage>
        <taxon>Bacteria</taxon>
        <taxon>Bacillati</taxon>
        <taxon>Bacillota</taxon>
        <taxon>Clostridia</taxon>
        <taxon>Eubacteriales</taxon>
        <taxon>Desulfitobacteriaceae</taxon>
        <taxon>Desulfitobacterium</taxon>
    </lineage>
</organism>
<feature type="domain" description="Molybdopterin oxidoreductase" evidence="8">
    <location>
        <begin position="116"/>
        <end position="588"/>
    </location>
</feature>
<dbReference type="Gene3D" id="2.40.40.20">
    <property type="match status" value="1"/>
</dbReference>
<dbReference type="SUPFAM" id="SSF50692">
    <property type="entry name" value="ADC-like"/>
    <property type="match status" value="1"/>
</dbReference>
<keyword evidence="5 7" id="KW-0732">Signal</keyword>
<feature type="signal peptide" evidence="7">
    <location>
        <begin position="1"/>
        <end position="32"/>
    </location>
</feature>
<feature type="domain" description="Molybdopterin dinucleotide-binding" evidence="9">
    <location>
        <begin position="748"/>
        <end position="850"/>
    </location>
</feature>
<reference evidence="10 11" key="1">
    <citation type="journal article" date="2020" name="Biotechnol. Biofuels">
        <title>New insights from the biogas microbiome by comprehensive genome-resolved metagenomics of nearly 1600 species originating from multiple anaerobic digesters.</title>
        <authorList>
            <person name="Campanaro S."/>
            <person name="Treu L."/>
            <person name="Rodriguez-R L.M."/>
            <person name="Kovalovszki A."/>
            <person name="Ziels R.M."/>
            <person name="Maus I."/>
            <person name="Zhu X."/>
            <person name="Kougias P.G."/>
            <person name="Basile A."/>
            <person name="Luo G."/>
            <person name="Schluter A."/>
            <person name="Konstantinidis K.T."/>
            <person name="Angelidaki I."/>
        </authorList>
    </citation>
    <scope>NUCLEOTIDE SEQUENCE [LARGE SCALE GENOMIC DNA]</scope>
    <source>
        <strain evidence="10">AS05jafATM_4</strain>
    </source>
</reference>
<dbReference type="InterPro" id="IPR006657">
    <property type="entry name" value="MoPterin_dinucl-bd_dom"/>
</dbReference>
<dbReference type="InterPro" id="IPR006655">
    <property type="entry name" value="Mopterin_OxRdtase_prok_CS"/>
</dbReference>
<dbReference type="Pfam" id="PF01568">
    <property type="entry name" value="Molydop_binding"/>
    <property type="match status" value="1"/>
</dbReference>
<evidence type="ECO:0000313" key="10">
    <source>
        <dbReference type="EMBL" id="HHY27626.1"/>
    </source>
</evidence>
<dbReference type="PROSITE" id="PS51257">
    <property type="entry name" value="PROKAR_LIPOPROTEIN"/>
    <property type="match status" value="1"/>
</dbReference>
<dbReference type="InterPro" id="IPR006656">
    <property type="entry name" value="Mopterin_OxRdtase"/>
</dbReference>
<dbReference type="InterPro" id="IPR009010">
    <property type="entry name" value="Asp_de-COase-like_dom_sf"/>
</dbReference>
<evidence type="ECO:0000256" key="4">
    <source>
        <dbReference type="ARBA" id="ARBA00022723"/>
    </source>
</evidence>
<evidence type="ECO:0000256" key="7">
    <source>
        <dbReference type="SAM" id="SignalP"/>
    </source>
</evidence>
<dbReference type="PANTHER" id="PTHR43742">
    <property type="entry name" value="TRIMETHYLAMINE-N-OXIDE REDUCTASE"/>
    <property type="match status" value="1"/>
</dbReference>
<dbReference type="Gene3D" id="2.20.25.90">
    <property type="entry name" value="ADC-like domains"/>
    <property type="match status" value="1"/>
</dbReference>
<dbReference type="EMBL" id="DUTF01000282">
    <property type="protein sequence ID" value="HHY27626.1"/>
    <property type="molecule type" value="Genomic_DNA"/>
</dbReference>
<evidence type="ECO:0000256" key="2">
    <source>
        <dbReference type="ARBA" id="ARBA00010312"/>
    </source>
</evidence>
<dbReference type="SUPFAM" id="SSF53706">
    <property type="entry name" value="Formate dehydrogenase/DMSO reductase, domains 1-3"/>
    <property type="match status" value="1"/>
</dbReference>
<dbReference type="GO" id="GO:0009061">
    <property type="term" value="P:anaerobic respiration"/>
    <property type="evidence" value="ECO:0007669"/>
    <property type="project" value="TreeGrafter"/>
</dbReference>
<keyword evidence="4" id="KW-0479">Metal-binding</keyword>
<dbReference type="Gene3D" id="3.40.50.740">
    <property type="match status" value="2"/>
</dbReference>
<evidence type="ECO:0000313" key="11">
    <source>
        <dbReference type="Proteomes" id="UP000553059"/>
    </source>
</evidence>
<name>A0A7C6Z5N5_9FIRM</name>
<dbReference type="GO" id="GO:0030288">
    <property type="term" value="C:outer membrane-bounded periplasmic space"/>
    <property type="evidence" value="ECO:0007669"/>
    <property type="project" value="TreeGrafter"/>
</dbReference>
<dbReference type="AlphaFoldDB" id="A0A7C6Z5N5"/>
<dbReference type="InterPro" id="IPR050612">
    <property type="entry name" value="Prok_Mopterin_Oxidored"/>
</dbReference>